<organism evidence="1 2">
    <name type="scientific">Ridgeia piscesae</name>
    <name type="common">Tubeworm</name>
    <dbReference type="NCBI Taxonomy" id="27915"/>
    <lineage>
        <taxon>Eukaryota</taxon>
        <taxon>Metazoa</taxon>
        <taxon>Spiralia</taxon>
        <taxon>Lophotrochozoa</taxon>
        <taxon>Annelida</taxon>
        <taxon>Polychaeta</taxon>
        <taxon>Sedentaria</taxon>
        <taxon>Canalipalpata</taxon>
        <taxon>Sabellida</taxon>
        <taxon>Siboglinidae</taxon>
        <taxon>Ridgeia</taxon>
    </lineage>
</organism>
<sequence length="123" mass="14399">MNVNKLAYVKEAKYLDVIICNDLKDGGDILRHLRNFYARSNSIIRKFHHCSMGVKLRLFHAYCCTTYCCQLWVNFISYLKANVAYNNMHRRILGYNRRDSASSMFANNAIDTFDALLRKNIYG</sequence>
<evidence type="ECO:0000313" key="2">
    <source>
        <dbReference type="Proteomes" id="UP001209878"/>
    </source>
</evidence>
<comment type="caution">
    <text evidence="1">The sequence shown here is derived from an EMBL/GenBank/DDBJ whole genome shotgun (WGS) entry which is preliminary data.</text>
</comment>
<name>A0AAD9NV41_RIDPI</name>
<accession>A0AAD9NV41</accession>
<protein>
    <submittedName>
        <fullName evidence="1">Uncharacterized protein</fullName>
    </submittedName>
</protein>
<dbReference type="EMBL" id="JAODUO010000436">
    <property type="protein sequence ID" value="KAK2180609.1"/>
    <property type="molecule type" value="Genomic_DNA"/>
</dbReference>
<keyword evidence="2" id="KW-1185">Reference proteome</keyword>
<reference evidence="1" key="1">
    <citation type="journal article" date="2023" name="Mol. Biol. Evol.">
        <title>Third-Generation Sequencing Reveals the Adaptive Role of the Epigenome in Three Deep-Sea Polychaetes.</title>
        <authorList>
            <person name="Perez M."/>
            <person name="Aroh O."/>
            <person name="Sun Y."/>
            <person name="Lan Y."/>
            <person name="Juniper S.K."/>
            <person name="Young C.R."/>
            <person name="Angers B."/>
            <person name="Qian P.Y."/>
        </authorList>
    </citation>
    <scope>NUCLEOTIDE SEQUENCE</scope>
    <source>
        <strain evidence="1">R07B-5</strain>
    </source>
</reference>
<dbReference type="Proteomes" id="UP001209878">
    <property type="component" value="Unassembled WGS sequence"/>
</dbReference>
<gene>
    <name evidence="1" type="ORF">NP493_436g02017</name>
</gene>
<proteinExistence type="predicted"/>
<dbReference type="AlphaFoldDB" id="A0AAD9NV41"/>
<evidence type="ECO:0000313" key="1">
    <source>
        <dbReference type="EMBL" id="KAK2180609.1"/>
    </source>
</evidence>